<evidence type="ECO:0000256" key="3">
    <source>
        <dbReference type="ARBA" id="ARBA00022630"/>
    </source>
</evidence>
<keyword evidence="9" id="KW-1185">Reference proteome</keyword>
<comment type="cofactor">
    <cofactor evidence="6">
        <name>FAD</name>
        <dbReference type="ChEBI" id="CHEBI:57692"/>
    </cofactor>
    <text evidence="6">Binds 1 FAD per subunit.</text>
</comment>
<keyword evidence="3 6" id="KW-0285">Flavoprotein</keyword>
<dbReference type="InterPro" id="IPR014729">
    <property type="entry name" value="Rossmann-like_a/b/a_fold"/>
</dbReference>
<dbReference type="Pfam" id="PF00875">
    <property type="entry name" value="DNA_photolyase"/>
    <property type="match status" value="1"/>
</dbReference>
<organism evidence="8 9">
    <name type="scientific">Shewanella subflava</name>
    <dbReference type="NCBI Taxonomy" id="2986476"/>
    <lineage>
        <taxon>Bacteria</taxon>
        <taxon>Pseudomonadati</taxon>
        <taxon>Pseudomonadota</taxon>
        <taxon>Gammaproteobacteria</taxon>
        <taxon>Alteromonadales</taxon>
        <taxon>Shewanellaceae</taxon>
        <taxon>Shewanella</taxon>
    </lineage>
</organism>
<dbReference type="EMBL" id="JAPDMX010000003">
    <property type="protein sequence ID" value="MCW3171497.1"/>
    <property type="molecule type" value="Genomic_DNA"/>
</dbReference>
<keyword evidence="5 6" id="KW-0157">Chromophore</keyword>
<dbReference type="Gene3D" id="3.40.50.620">
    <property type="entry name" value="HUPs"/>
    <property type="match status" value="1"/>
</dbReference>
<protein>
    <recommendedName>
        <fullName evidence="2 6">Cryptochrome DASH</fullName>
    </recommendedName>
</protein>
<reference evidence="8" key="1">
    <citation type="submission" date="2022-10" db="EMBL/GenBank/DDBJ databases">
        <title>Shewanella flava sp. nov, isolated from the estuary of the Fenhe River into the Yellow River.</title>
        <authorList>
            <person name="Li Y."/>
        </authorList>
    </citation>
    <scope>NUCLEOTIDE SEQUENCE</scope>
    <source>
        <strain evidence="8">FYR11-62</strain>
    </source>
</reference>
<dbReference type="SUPFAM" id="SSF52425">
    <property type="entry name" value="Cryptochrome/photolyase, N-terminal domain"/>
    <property type="match status" value="1"/>
</dbReference>
<proteinExistence type="inferred from homology"/>
<dbReference type="InterPro" id="IPR005101">
    <property type="entry name" value="Cryptochr/Photolyase_FAD-bd"/>
</dbReference>
<dbReference type="InterPro" id="IPR006050">
    <property type="entry name" value="DNA_photolyase_N"/>
</dbReference>
<dbReference type="PANTHER" id="PTHR11455:SF22">
    <property type="entry name" value="CRYPTOCHROME DASH"/>
    <property type="match status" value="1"/>
</dbReference>
<dbReference type="InterPro" id="IPR014133">
    <property type="entry name" value="Cry_DASH"/>
</dbReference>
<evidence type="ECO:0000256" key="5">
    <source>
        <dbReference type="ARBA" id="ARBA00022991"/>
    </source>
</evidence>
<comment type="function">
    <text evidence="6">May have a photoreceptor function.</text>
</comment>
<evidence type="ECO:0000256" key="1">
    <source>
        <dbReference type="ARBA" id="ARBA00005862"/>
    </source>
</evidence>
<evidence type="ECO:0000256" key="2">
    <source>
        <dbReference type="ARBA" id="ARBA00017881"/>
    </source>
</evidence>
<evidence type="ECO:0000259" key="7">
    <source>
        <dbReference type="PROSITE" id="PS51645"/>
    </source>
</evidence>
<dbReference type="Gene3D" id="1.25.40.80">
    <property type="match status" value="1"/>
</dbReference>
<name>A0ABT3I611_9GAMM</name>
<dbReference type="Pfam" id="PF03441">
    <property type="entry name" value="FAD_binding_7"/>
    <property type="match status" value="1"/>
</dbReference>
<dbReference type="Gene3D" id="1.10.579.10">
    <property type="entry name" value="DNA Cyclobutane Dipyrimidine Photolyase, subunit A, domain 3"/>
    <property type="match status" value="1"/>
</dbReference>
<accession>A0ABT3I611</accession>
<dbReference type="RefSeq" id="WP_264725003.1">
    <property type="nucleotide sequence ID" value="NZ_JAPDMX010000003.1"/>
</dbReference>
<dbReference type="NCBIfam" id="TIGR02765">
    <property type="entry name" value="crypto_DASH"/>
    <property type="match status" value="1"/>
</dbReference>
<dbReference type="InterPro" id="IPR036155">
    <property type="entry name" value="Crypto/Photolyase_N_sf"/>
</dbReference>
<evidence type="ECO:0000313" key="9">
    <source>
        <dbReference type="Proteomes" id="UP001163714"/>
    </source>
</evidence>
<keyword evidence="4 6" id="KW-0274">FAD</keyword>
<dbReference type="PANTHER" id="PTHR11455">
    <property type="entry name" value="CRYPTOCHROME"/>
    <property type="match status" value="1"/>
</dbReference>
<gene>
    <name evidence="8" type="ORF">OHT75_03260</name>
</gene>
<dbReference type="SUPFAM" id="SSF48173">
    <property type="entry name" value="Cryptochrome/photolyase FAD-binding domain"/>
    <property type="match status" value="1"/>
</dbReference>
<dbReference type="Proteomes" id="UP001163714">
    <property type="component" value="Unassembled WGS sequence"/>
</dbReference>
<comment type="similarity">
    <text evidence="1 6">Belongs to the DNA photolyase class-1 family.</text>
</comment>
<feature type="domain" description="Photolyase/cryptochrome alpha/beta" evidence="7">
    <location>
        <begin position="4"/>
        <end position="136"/>
    </location>
</feature>
<sequence length="449" mass="51397">MSLYRSLFCFSTDLRLTDNLALSALISRSSDIAFVFVFDENSFKPNYFQQTSMGKHRLAFLLQSLEDLSGQLNALGHKLHLCYGEPVKVITDIVDAFNIEQVGYSQPVGWNERVSWQKLHTRLSETRFVSQWSNSLFSEEQIKGVDLTSFSFSQFRRHVEAKPFAVSKCCQTWLGDLPQPLMIDTQPFQQADSDKLARLLPHPETTPLVLGGEKSAQAHLLNYFSQSSPSTYKATRNELDGFENSTKFSPFLAIGNLSARQIWAALRQYEAIHGANDSTYWIGFELLWREYFHWLTLTLGKHVFRFKGMKTTPPLTCFLPERFTKWCQGNTPFPLVNACMKQLNATGYMSNRGRQIVASCLVNELRVDWRYGAAYFEHQLIDYDVASNWCNWQYIAGVGVDPRGGRHFNIAKQAQTYDPNNRFIQLWQGDKDLCSLDSVDAADWPMSAE</sequence>
<evidence type="ECO:0000256" key="4">
    <source>
        <dbReference type="ARBA" id="ARBA00022827"/>
    </source>
</evidence>
<evidence type="ECO:0000313" key="8">
    <source>
        <dbReference type="EMBL" id="MCW3171497.1"/>
    </source>
</evidence>
<dbReference type="InterPro" id="IPR002081">
    <property type="entry name" value="Cryptochrome/DNA_photolyase_1"/>
</dbReference>
<evidence type="ECO:0000256" key="6">
    <source>
        <dbReference type="RuleBase" id="RU367151"/>
    </source>
</evidence>
<dbReference type="PRINTS" id="PR00147">
    <property type="entry name" value="DNAPHOTLYASE"/>
</dbReference>
<dbReference type="InterPro" id="IPR036134">
    <property type="entry name" value="Crypto/Photolyase_FAD-like_sf"/>
</dbReference>
<dbReference type="PROSITE" id="PS51645">
    <property type="entry name" value="PHR_CRY_ALPHA_BETA"/>
    <property type="match status" value="1"/>
</dbReference>
<comment type="cofactor">
    <cofactor evidence="6">
        <name>(6R)-5,10-methylene-5,6,7,8-tetrahydrofolate</name>
        <dbReference type="ChEBI" id="CHEBI:15636"/>
    </cofactor>
    <text evidence="6">Binds 1 5,10-methenyltetrahydrofolate (MTHF) per subunit.</text>
</comment>
<comment type="caution">
    <text evidence="8">The sequence shown here is derived from an EMBL/GenBank/DDBJ whole genome shotgun (WGS) entry which is preliminary data.</text>
</comment>